<dbReference type="PRINTS" id="PR00380">
    <property type="entry name" value="KINESINHEAVY"/>
</dbReference>
<dbReference type="Pfam" id="PF00225">
    <property type="entry name" value="Kinesin"/>
    <property type="match status" value="1"/>
</dbReference>
<gene>
    <name evidence="9" type="ORF">ACHAW5_010468</name>
</gene>
<protein>
    <recommendedName>
        <fullName evidence="8">Kinesin motor domain-containing protein</fullName>
    </recommendedName>
</protein>
<dbReference type="PANTHER" id="PTHR47972">
    <property type="entry name" value="KINESIN-LIKE PROTEIN KLP-3"/>
    <property type="match status" value="1"/>
</dbReference>
<dbReference type="InterPro" id="IPR027417">
    <property type="entry name" value="P-loop_NTPase"/>
</dbReference>
<dbReference type="GO" id="GO:0003774">
    <property type="term" value="F:cytoskeletal motor activity"/>
    <property type="evidence" value="ECO:0007669"/>
    <property type="project" value="UniProtKB-UniRule"/>
</dbReference>
<dbReference type="PANTHER" id="PTHR47972:SF45">
    <property type="entry name" value="PROTEIN CLARET SEGREGATIONAL"/>
    <property type="match status" value="1"/>
</dbReference>
<feature type="region of interest" description="Disordered" evidence="7">
    <location>
        <begin position="1"/>
        <end position="352"/>
    </location>
</feature>
<feature type="binding site" evidence="5">
    <location>
        <begin position="737"/>
        <end position="744"/>
    </location>
    <ligand>
        <name>ATP</name>
        <dbReference type="ChEBI" id="CHEBI:30616"/>
    </ligand>
</feature>
<feature type="compositionally biased region" description="Polar residues" evidence="7">
    <location>
        <begin position="225"/>
        <end position="238"/>
    </location>
</feature>
<evidence type="ECO:0000313" key="10">
    <source>
        <dbReference type="Proteomes" id="UP001530315"/>
    </source>
</evidence>
<dbReference type="EMBL" id="JALLAZ020000947">
    <property type="protein sequence ID" value="KAL3783954.1"/>
    <property type="molecule type" value="Genomic_DNA"/>
</dbReference>
<comment type="caution">
    <text evidence="9">The sequence shown here is derived from an EMBL/GenBank/DDBJ whole genome shotgun (WGS) entry which is preliminary data.</text>
</comment>
<evidence type="ECO:0000256" key="4">
    <source>
        <dbReference type="ARBA" id="ARBA00023175"/>
    </source>
</evidence>
<dbReference type="GO" id="GO:0005874">
    <property type="term" value="C:microtubule"/>
    <property type="evidence" value="ECO:0007669"/>
    <property type="project" value="UniProtKB-KW"/>
</dbReference>
<evidence type="ECO:0000256" key="5">
    <source>
        <dbReference type="PROSITE-ProRule" id="PRU00283"/>
    </source>
</evidence>
<feature type="coiled-coil region" evidence="6">
    <location>
        <begin position="620"/>
        <end position="647"/>
    </location>
</feature>
<reference evidence="9 10" key="1">
    <citation type="submission" date="2024-10" db="EMBL/GenBank/DDBJ databases">
        <title>Updated reference genomes for cyclostephanoid diatoms.</title>
        <authorList>
            <person name="Roberts W.R."/>
            <person name="Alverson A.J."/>
        </authorList>
    </citation>
    <scope>NUCLEOTIDE SEQUENCE [LARGE SCALE GENOMIC DNA]</scope>
    <source>
        <strain evidence="9 10">AJA276-08</strain>
    </source>
</reference>
<evidence type="ECO:0000256" key="3">
    <source>
        <dbReference type="ARBA" id="ARBA00022840"/>
    </source>
</evidence>
<keyword evidence="6" id="KW-0175">Coiled coil</keyword>
<feature type="compositionally biased region" description="Gly residues" evidence="7">
    <location>
        <begin position="32"/>
        <end position="44"/>
    </location>
</feature>
<name>A0ABD3P6Q6_9STRA</name>
<dbReference type="SUPFAM" id="SSF52540">
    <property type="entry name" value="P-loop containing nucleoside triphosphate hydrolases"/>
    <property type="match status" value="1"/>
</dbReference>
<feature type="coiled-coil region" evidence="6">
    <location>
        <begin position="468"/>
        <end position="579"/>
    </location>
</feature>
<dbReference type="Proteomes" id="UP001530315">
    <property type="component" value="Unassembled WGS sequence"/>
</dbReference>
<dbReference type="Gene3D" id="3.40.850.10">
    <property type="entry name" value="Kinesin motor domain"/>
    <property type="match status" value="1"/>
</dbReference>
<keyword evidence="1" id="KW-0493">Microtubule</keyword>
<dbReference type="InterPro" id="IPR001752">
    <property type="entry name" value="Kinesin_motor_dom"/>
</dbReference>
<evidence type="ECO:0000256" key="1">
    <source>
        <dbReference type="ARBA" id="ARBA00022701"/>
    </source>
</evidence>
<feature type="coiled-coil region" evidence="6">
    <location>
        <begin position="356"/>
        <end position="443"/>
    </location>
</feature>
<evidence type="ECO:0000256" key="7">
    <source>
        <dbReference type="SAM" id="MobiDB-lite"/>
    </source>
</evidence>
<evidence type="ECO:0000313" key="9">
    <source>
        <dbReference type="EMBL" id="KAL3783954.1"/>
    </source>
</evidence>
<sequence length="1022" mass="111394">MSASRRSRMSLGPGGASPLGDARSRANRRTSLGGGGGGGGGGGLLLDLDDESPSCGVGGVGAAELKNDRRAMLDEWRRNRGGRVKDVDDGRRGTTAPARSSSASSSSRHDEDHSLRHPAARDADGPTTIEASTAQPSWDESGGMSFDREEDNNPGLSALERYRLRKLRGGPPGTPGGGASGQFFGGGGGGAAAPDTPAVGLKHPPSSRSSSSCAEEEDQSVRCYAQSNGAATMLSTPGKTKAGRGYSSALSLGGAQRRVRRRTSLAPSEHQSAAAAGDHHQQPRRSRPLLPPTYPSHAAERSNEKYEADESVQGRIQSTDCVVERESVVVERRHPSEQDQQHQQSSDLSPIESVDSAAMRSRLHAMQRRIESLEREKMELSMSKAPLEARMRQREDAWVRERERLCAEIENHQQANVEADERYRELEMKNEALKEENNRLGREARAATSGVDGIGCGGGGEKDSWSERLKTNNEIKELRQEIKNKDEEIKSLRITKVSLESDVYASHTEIETLMRNYDELERDYRELESSKSQNTEAEIQLQFLTTEHTAMTAQLNATCADLEEIKVRAKADLQAKEDNWKEREKRLLFEMSVLKSRAGNSDEDDDGASDEDPAILKARIEERDRRIAELEEKLLSGEQLRRALHNRIQELRGNIRVYVRTRPFLPTDGAAARHSSIDILPDGESLTILGKHVGEGHAFKFDKVFAPSTGQDMVFDEVSEFVQSALDGYHVCLFSYGQTGSGKTHTMQGSGNGAMRGIIPRAVEQILSQAMAMQSQRWTFTMKASFLEIYNEDLRDLLVMVNSDGSTKSRDARTAPKLSIKRNADGKSFVDGINTVDIDVANRANGMAQLEAVISAAARARSVATTKMNAQSSRSHSVFMLQLCGSNEESGTTVQGALNLCDLAGSERLDRSGAASDAQRLKETQAINKSLSCLGDVFTSLANGSKHVPFRNSKLTYLLQDCLSGDGKALMFVNLSPTLESSNESLCSLRFAQRVNQVELGKATKHVQYGGKGGSSVRPGSK</sequence>
<comment type="similarity">
    <text evidence="5">Belongs to the TRAFAC class myosin-kinesin ATPase superfamily. Kinesin family.</text>
</comment>
<feature type="domain" description="Kinesin motor" evidence="8">
    <location>
        <begin position="654"/>
        <end position="998"/>
    </location>
</feature>
<dbReference type="GO" id="GO:0005524">
    <property type="term" value="F:ATP binding"/>
    <property type="evidence" value="ECO:0007669"/>
    <property type="project" value="UniProtKB-UniRule"/>
</dbReference>
<dbReference type="InterPro" id="IPR036961">
    <property type="entry name" value="Kinesin_motor_dom_sf"/>
</dbReference>
<evidence type="ECO:0000259" key="8">
    <source>
        <dbReference type="PROSITE" id="PS50067"/>
    </source>
</evidence>
<keyword evidence="2 5" id="KW-0547">Nucleotide-binding</keyword>
<accession>A0ABD3P6Q6</accession>
<keyword evidence="10" id="KW-1185">Reference proteome</keyword>
<dbReference type="PROSITE" id="PS50067">
    <property type="entry name" value="KINESIN_MOTOR_2"/>
    <property type="match status" value="1"/>
</dbReference>
<keyword evidence="3 5" id="KW-0067">ATP-binding</keyword>
<feature type="compositionally biased region" description="Basic and acidic residues" evidence="7">
    <location>
        <begin position="298"/>
        <end position="308"/>
    </location>
</feature>
<keyword evidence="4 5" id="KW-0505">Motor protein</keyword>
<feature type="compositionally biased region" description="Basic and acidic residues" evidence="7">
    <location>
        <begin position="322"/>
        <end position="340"/>
    </location>
</feature>
<feature type="compositionally biased region" description="Basic and acidic residues" evidence="7">
    <location>
        <begin position="65"/>
        <end position="92"/>
    </location>
</feature>
<feature type="compositionally biased region" description="Gly residues" evidence="7">
    <location>
        <begin position="175"/>
        <end position="191"/>
    </location>
</feature>
<feature type="compositionally biased region" description="Low complexity" evidence="7">
    <location>
        <begin position="341"/>
        <end position="350"/>
    </location>
</feature>
<organism evidence="9 10">
    <name type="scientific">Stephanodiscus triporus</name>
    <dbReference type="NCBI Taxonomy" id="2934178"/>
    <lineage>
        <taxon>Eukaryota</taxon>
        <taxon>Sar</taxon>
        <taxon>Stramenopiles</taxon>
        <taxon>Ochrophyta</taxon>
        <taxon>Bacillariophyta</taxon>
        <taxon>Coscinodiscophyceae</taxon>
        <taxon>Thalassiosirophycidae</taxon>
        <taxon>Stephanodiscales</taxon>
        <taxon>Stephanodiscaceae</taxon>
        <taxon>Stephanodiscus</taxon>
    </lineage>
</organism>
<proteinExistence type="inferred from homology"/>
<feature type="compositionally biased region" description="Basic and acidic residues" evidence="7">
    <location>
        <begin position="107"/>
        <end position="124"/>
    </location>
</feature>
<evidence type="ECO:0000256" key="2">
    <source>
        <dbReference type="ARBA" id="ARBA00022741"/>
    </source>
</evidence>
<evidence type="ECO:0000256" key="6">
    <source>
        <dbReference type="SAM" id="Coils"/>
    </source>
</evidence>
<dbReference type="InterPro" id="IPR027640">
    <property type="entry name" value="Kinesin-like_fam"/>
</dbReference>
<feature type="compositionally biased region" description="Polar residues" evidence="7">
    <location>
        <begin position="129"/>
        <end position="138"/>
    </location>
</feature>
<dbReference type="SMART" id="SM00129">
    <property type="entry name" value="KISc"/>
    <property type="match status" value="1"/>
</dbReference>
<dbReference type="AlphaFoldDB" id="A0ABD3P6Q6"/>
<feature type="compositionally biased region" description="Low complexity" evidence="7">
    <location>
        <begin position="192"/>
        <end position="212"/>
    </location>
</feature>